<evidence type="ECO:0000256" key="3">
    <source>
        <dbReference type="ARBA" id="ARBA00022827"/>
    </source>
</evidence>
<dbReference type="PANTHER" id="PTHR42973">
    <property type="entry name" value="BINDING OXIDOREDUCTASE, PUTATIVE (AFU_ORTHOLOGUE AFUA_1G17690)-RELATED"/>
    <property type="match status" value="1"/>
</dbReference>
<proteinExistence type="inferred from homology"/>
<keyword evidence="4" id="KW-0560">Oxidoreductase</keyword>
<keyword evidence="2" id="KW-0285">Flavoprotein</keyword>
<feature type="chain" id="PRO_5045515421" description="FAD-binding PCMH-type domain-containing protein" evidence="5">
    <location>
        <begin position="20"/>
        <end position="499"/>
    </location>
</feature>
<protein>
    <recommendedName>
        <fullName evidence="6">FAD-binding PCMH-type domain-containing protein</fullName>
    </recommendedName>
</protein>
<evidence type="ECO:0000256" key="5">
    <source>
        <dbReference type="SAM" id="SignalP"/>
    </source>
</evidence>
<dbReference type="InterPro" id="IPR036318">
    <property type="entry name" value="FAD-bd_PCMH-like_sf"/>
</dbReference>
<evidence type="ECO:0000259" key="6">
    <source>
        <dbReference type="PROSITE" id="PS51387"/>
    </source>
</evidence>
<feature type="signal peptide" evidence="5">
    <location>
        <begin position="1"/>
        <end position="19"/>
    </location>
</feature>
<feature type="domain" description="FAD-binding PCMH-type" evidence="6">
    <location>
        <begin position="66"/>
        <end position="237"/>
    </location>
</feature>
<evidence type="ECO:0000313" key="7">
    <source>
        <dbReference type="EMBL" id="KAK7414783.1"/>
    </source>
</evidence>
<evidence type="ECO:0000256" key="1">
    <source>
        <dbReference type="ARBA" id="ARBA00005466"/>
    </source>
</evidence>
<organism evidence="7 8">
    <name type="scientific">Neonectria punicea</name>
    <dbReference type="NCBI Taxonomy" id="979145"/>
    <lineage>
        <taxon>Eukaryota</taxon>
        <taxon>Fungi</taxon>
        <taxon>Dikarya</taxon>
        <taxon>Ascomycota</taxon>
        <taxon>Pezizomycotina</taxon>
        <taxon>Sordariomycetes</taxon>
        <taxon>Hypocreomycetidae</taxon>
        <taxon>Hypocreales</taxon>
        <taxon>Nectriaceae</taxon>
        <taxon>Neonectria</taxon>
    </lineage>
</organism>
<gene>
    <name evidence="7" type="ORF">QQX98_006385</name>
</gene>
<comment type="similarity">
    <text evidence="1">Belongs to the oxygen-dependent FAD-linked oxidoreductase family.</text>
</comment>
<reference evidence="7 8" key="1">
    <citation type="journal article" date="2025" name="Microbiol. Resour. Announc.">
        <title>Draft genome sequences for Neonectria magnoliae and Neonectria punicea, canker pathogens of Liriodendron tulipifera and Acer saccharum in West Virginia.</title>
        <authorList>
            <person name="Petronek H.M."/>
            <person name="Kasson M.T."/>
            <person name="Metheny A.M."/>
            <person name="Stauder C.M."/>
            <person name="Lovett B."/>
            <person name="Lynch S.C."/>
            <person name="Garnas J.R."/>
            <person name="Kasson L.R."/>
            <person name="Stajich J.E."/>
        </authorList>
    </citation>
    <scope>NUCLEOTIDE SEQUENCE [LARGE SCALE GENOMIC DNA]</scope>
    <source>
        <strain evidence="7 8">NRRL 64653</strain>
    </source>
</reference>
<keyword evidence="5" id="KW-0732">Signal</keyword>
<keyword evidence="3" id="KW-0274">FAD</keyword>
<dbReference type="PANTHER" id="PTHR42973:SF53">
    <property type="entry name" value="FAD-BINDING PCMH-TYPE DOMAIN-CONTAINING PROTEIN-RELATED"/>
    <property type="match status" value="1"/>
</dbReference>
<accession>A0ABR1H1F2</accession>
<dbReference type="Pfam" id="PF01565">
    <property type="entry name" value="FAD_binding_4"/>
    <property type="match status" value="1"/>
</dbReference>
<name>A0ABR1H1F2_9HYPO</name>
<evidence type="ECO:0000256" key="4">
    <source>
        <dbReference type="ARBA" id="ARBA00023002"/>
    </source>
</evidence>
<dbReference type="InterPro" id="IPR050416">
    <property type="entry name" value="FAD-linked_Oxidoreductase"/>
</dbReference>
<dbReference type="EMBL" id="JAZAVJ010000095">
    <property type="protein sequence ID" value="KAK7414783.1"/>
    <property type="molecule type" value="Genomic_DNA"/>
</dbReference>
<dbReference type="PROSITE" id="PS51387">
    <property type="entry name" value="FAD_PCMH"/>
    <property type="match status" value="1"/>
</dbReference>
<dbReference type="InterPro" id="IPR016169">
    <property type="entry name" value="FAD-bd_PCMH_sub2"/>
</dbReference>
<sequence length="499" mass="54268">MLFQAFFLTTISGAVLTHAQEIPTVNLATGADCACTRLSSEYGTSVLGSNSTNYTAETKEYWDFRASLLPKCIFFPKHADEVAAALSTFTDCGTQFAIRGGGHMNFPGSNNIDGGVLLALNELTDIKVADDKKSVDVGPGNRWVDVYEALGPHGLYCIGGRLKTIGVPGLTLIGGFHYLINKYGMTMDNVLSYDVVLGNGTQVVASSTENSELFWALKGGGSNFGVVTKFTIKALPIPKISTTIQKFHGADAEDFIKATVDMANHQSPDLAAGSVISITYNVTSNKFTPSLLGVQEGTESPPSSFANFSAIKSEATVNRVVPPVEWHAQLESPNQMFRVQFAHKSIKPDADQLYRIYQSWKLAVEDVSDVEGLYPTFVMNVLPASAAAVAKNNGVGNTWGLDDDQPLILWQLSTGWAKGTDDLRMTNWARSFVDYWHSENQAKGLASEFIYMGDAGEFQDPFPGFPLGNVRRPRDVRETFDSAGVFRRLNWGGFKLGSN</sequence>
<keyword evidence="8" id="KW-1185">Reference proteome</keyword>
<dbReference type="Gene3D" id="3.30.465.10">
    <property type="match status" value="1"/>
</dbReference>
<dbReference type="InterPro" id="IPR006094">
    <property type="entry name" value="Oxid_FAD_bind_N"/>
</dbReference>
<evidence type="ECO:0000256" key="2">
    <source>
        <dbReference type="ARBA" id="ARBA00022630"/>
    </source>
</evidence>
<dbReference type="SUPFAM" id="SSF56176">
    <property type="entry name" value="FAD-binding/transporter-associated domain-like"/>
    <property type="match status" value="1"/>
</dbReference>
<evidence type="ECO:0000313" key="8">
    <source>
        <dbReference type="Proteomes" id="UP001498476"/>
    </source>
</evidence>
<comment type="caution">
    <text evidence="7">The sequence shown here is derived from an EMBL/GenBank/DDBJ whole genome shotgun (WGS) entry which is preliminary data.</text>
</comment>
<dbReference type="InterPro" id="IPR016166">
    <property type="entry name" value="FAD-bd_PCMH"/>
</dbReference>
<dbReference type="Proteomes" id="UP001498476">
    <property type="component" value="Unassembled WGS sequence"/>
</dbReference>